<feature type="domain" description="Nitrite/Sulfite reductase ferredoxin-like" evidence="8">
    <location>
        <begin position="276"/>
        <end position="339"/>
    </location>
</feature>
<dbReference type="InterPro" id="IPR012798">
    <property type="entry name" value="Cbl_synth_CobG-like"/>
</dbReference>
<dbReference type="EMBL" id="CP015820">
    <property type="protein sequence ID" value="AQT42553.1"/>
    <property type="molecule type" value="Genomic_DNA"/>
</dbReference>
<evidence type="ECO:0000256" key="3">
    <source>
        <dbReference type="ARBA" id="ARBA00022723"/>
    </source>
</evidence>
<dbReference type="InterPro" id="IPR005117">
    <property type="entry name" value="NiRdtase/SiRdtase_haem-b_fer"/>
</dbReference>
<proteinExistence type="predicted"/>
<dbReference type="AlphaFoldDB" id="A0A1U9MB43"/>
<name>A0A1U9MB43_9HYPH</name>
<evidence type="ECO:0000256" key="5">
    <source>
        <dbReference type="ARBA" id="ARBA00023004"/>
    </source>
</evidence>
<evidence type="ECO:0000256" key="1">
    <source>
        <dbReference type="ARBA" id="ARBA00022485"/>
    </source>
</evidence>
<dbReference type="EC" id="1.14.13.83" evidence="9"/>
<dbReference type="InterPro" id="IPR051329">
    <property type="entry name" value="NIR_SIR_4Fe-4S"/>
</dbReference>
<dbReference type="Proteomes" id="UP000189660">
    <property type="component" value="Chromosome"/>
</dbReference>
<dbReference type="PANTHER" id="PTHR32439:SF9">
    <property type="entry name" value="BLR3264 PROTEIN"/>
    <property type="match status" value="1"/>
</dbReference>
<dbReference type="OrthoDB" id="7459360at2"/>
<dbReference type="Pfam" id="PF03460">
    <property type="entry name" value="NIR_SIR_ferr"/>
    <property type="match status" value="2"/>
</dbReference>
<evidence type="ECO:0000256" key="2">
    <source>
        <dbReference type="ARBA" id="ARBA00022617"/>
    </source>
</evidence>
<feature type="domain" description="Nitrite/sulphite reductase 4Fe-4S" evidence="7">
    <location>
        <begin position="103"/>
        <end position="235"/>
    </location>
</feature>
<dbReference type="SUPFAM" id="SSF55124">
    <property type="entry name" value="Nitrite/Sulfite reductase N-terminal domain-like"/>
    <property type="match status" value="2"/>
</dbReference>
<evidence type="ECO:0000256" key="6">
    <source>
        <dbReference type="ARBA" id="ARBA00023014"/>
    </source>
</evidence>
<keyword evidence="6" id="KW-0411">Iron-sulfur</keyword>
<dbReference type="Pfam" id="PF01077">
    <property type="entry name" value="NIR_SIR"/>
    <property type="match status" value="1"/>
</dbReference>
<organism evidence="9 10">
    <name type="scientific">Bartonella apihabitans</name>
    <dbReference type="NCBI Taxonomy" id="2750929"/>
    <lineage>
        <taxon>Bacteria</taxon>
        <taxon>Pseudomonadati</taxon>
        <taxon>Pseudomonadota</taxon>
        <taxon>Alphaproteobacteria</taxon>
        <taxon>Hyphomicrobiales</taxon>
        <taxon>Bartonellaceae</taxon>
        <taxon>Bartonella</taxon>
    </lineage>
</organism>
<dbReference type="GO" id="GO:0043818">
    <property type="term" value="F:precorrin-3B synthase activity"/>
    <property type="evidence" value="ECO:0007669"/>
    <property type="project" value="UniProtKB-EC"/>
</dbReference>
<evidence type="ECO:0000313" key="10">
    <source>
        <dbReference type="Proteomes" id="UP000189660"/>
    </source>
</evidence>
<dbReference type="InterPro" id="IPR045854">
    <property type="entry name" value="NO2/SO3_Rdtase_4Fe4S_sf"/>
</dbReference>
<keyword evidence="1" id="KW-0004">4Fe-4S</keyword>
<keyword evidence="10" id="KW-1185">Reference proteome</keyword>
<keyword evidence="4 9" id="KW-0560">Oxidoreductase</keyword>
<keyword evidence="2" id="KW-0349">Heme</keyword>
<dbReference type="GO" id="GO:0020037">
    <property type="term" value="F:heme binding"/>
    <property type="evidence" value="ECO:0007669"/>
    <property type="project" value="InterPro"/>
</dbReference>
<dbReference type="GO" id="GO:0051539">
    <property type="term" value="F:4 iron, 4 sulfur cluster binding"/>
    <property type="evidence" value="ECO:0007669"/>
    <property type="project" value="UniProtKB-KW"/>
</dbReference>
<dbReference type="Gene3D" id="3.90.480.10">
    <property type="entry name" value="Sulfite Reductase Hemoprotein,Domain 2"/>
    <property type="match status" value="1"/>
</dbReference>
<dbReference type="NCBIfam" id="TIGR02435">
    <property type="entry name" value="CobG"/>
    <property type="match status" value="1"/>
</dbReference>
<accession>A0A1U9MB43</accession>
<dbReference type="RefSeq" id="WP_078039459.1">
    <property type="nucleotide sequence ID" value="NZ_CP015820.1"/>
</dbReference>
<protein>
    <submittedName>
        <fullName evidence="9">Precorrin-3B synthase</fullName>
        <ecNumber evidence="9">1.14.13.83</ecNumber>
    </submittedName>
</protein>
<evidence type="ECO:0000313" key="9">
    <source>
        <dbReference type="EMBL" id="AQT42553.1"/>
    </source>
</evidence>
<dbReference type="SUPFAM" id="SSF56014">
    <property type="entry name" value="Nitrite and sulphite reductase 4Fe-4S domain-like"/>
    <property type="match status" value="2"/>
</dbReference>
<gene>
    <name evidence="9" type="ORF">BBC0178_010720</name>
</gene>
<keyword evidence="5" id="KW-0408">Iron</keyword>
<evidence type="ECO:0000259" key="7">
    <source>
        <dbReference type="Pfam" id="PF01077"/>
    </source>
</evidence>
<reference evidence="9 10" key="1">
    <citation type="submission" date="2016-11" db="EMBL/GenBank/DDBJ databases">
        <title>Comparative genomics of Bartonella apis.</title>
        <authorList>
            <person name="Engel P."/>
        </authorList>
    </citation>
    <scope>NUCLEOTIDE SEQUENCE [LARGE SCALE GENOMIC DNA]</scope>
    <source>
        <strain evidence="9 10">BBC0178</strain>
    </source>
</reference>
<dbReference type="KEGG" id="bapa:BBC0178_010720"/>
<evidence type="ECO:0000259" key="8">
    <source>
        <dbReference type="Pfam" id="PF03460"/>
    </source>
</evidence>
<keyword evidence="3" id="KW-0479">Metal-binding</keyword>
<evidence type="ECO:0000256" key="4">
    <source>
        <dbReference type="ARBA" id="ARBA00023002"/>
    </source>
</evidence>
<dbReference type="InterPro" id="IPR006067">
    <property type="entry name" value="NO2/SO3_Rdtase_4Fe4S_dom"/>
</dbReference>
<dbReference type="GO" id="GO:0046872">
    <property type="term" value="F:metal ion binding"/>
    <property type="evidence" value="ECO:0007669"/>
    <property type="project" value="UniProtKB-KW"/>
</dbReference>
<sequence length="455" mass="50072">MITAASTENEVKIKAVQDRRFACPGLFRMPLANDGGICRIKLPLGRLTSEQIDGIADAAETFSYGYVELTTRANVQIRAVAKNNQQKLINKILDLGLGPLTPEGDDIRNVMVAPTAGIDVDMSCNTVEFADKLLAMLQLEKNFASLSPKFSFLINGGETTQVLNHKADIWLSAHPDGKAYNFGFASSALDMPDSKSPTIGSITEKKALEFIRYALGLFISITKSEPSISRMKHLCVSGKFKDFLAQIYQHFGNDISKPLMNPELHENLSTLTGILPQKQKDLFYVGARPELGRMASKTLHGVAELARIRALNTPIRLTHYQGIIIPDCSRDEATLIRDGLSKLGLATDENNPALYVYCCAGAPLCHSALSNVQRDGKYLVEHFSGNPKALVHLTACSKSCVATEAFPFTILAVKDGIYNLYRANLTNETEKNKFGQLLCENMSISDVMRYIENEK</sequence>
<dbReference type="InterPro" id="IPR036136">
    <property type="entry name" value="Nit/Sulf_reduc_fer-like_dom_sf"/>
</dbReference>
<dbReference type="PANTHER" id="PTHR32439">
    <property type="entry name" value="FERREDOXIN--NITRITE REDUCTASE, CHLOROPLASTIC"/>
    <property type="match status" value="1"/>
</dbReference>
<dbReference type="Gene3D" id="3.30.413.10">
    <property type="entry name" value="Sulfite Reductase Hemoprotein, domain 1"/>
    <property type="match status" value="2"/>
</dbReference>
<feature type="domain" description="Nitrite/Sulfite reductase ferredoxin-like" evidence="8">
    <location>
        <begin position="37"/>
        <end position="93"/>
    </location>
</feature>